<dbReference type="GO" id="GO:0005886">
    <property type="term" value="C:plasma membrane"/>
    <property type="evidence" value="ECO:0000318"/>
    <property type="project" value="GO_Central"/>
</dbReference>
<protein>
    <submittedName>
        <fullName evidence="13">Kre62p</fullName>
    </submittedName>
</protein>
<gene>
    <name evidence="12 13" type="primary">KRE62</name>
    <name evidence="13" type="ordered locus">CAALFM_C500470CA</name>
    <name evidence="12" type="ordered locus">orf19.8557</name>
</gene>
<dbReference type="InterPro" id="IPR005629">
    <property type="entry name" value="Skn1/Kre6/Sbg1"/>
</dbReference>
<dbReference type="STRING" id="237561.Q5A504"/>
<dbReference type="KEGG" id="cal:CAALFM_C500470CA"/>
<accession>Q5A504</accession>
<evidence type="ECO:0000256" key="4">
    <source>
        <dbReference type="ARBA" id="ARBA00022968"/>
    </source>
</evidence>
<name>Q5A504_CANAL</name>
<evidence type="ECO:0000259" key="11">
    <source>
        <dbReference type="PROSITE" id="PS51762"/>
    </source>
</evidence>
<dbReference type="CGD" id="CAL0000180710">
    <property type="gene designation" value="KRE62"/>
</dbReference>
<dbReference type="Gene3D" id="2.60.120.200">
    <property type="match status" value="1"/>
</dbReference>
<evidence type="ECO:0000256" key="6">
    <source>
        <dbReference type="ARBA" id="ARBA00023136"/>
    </source>
</evidence>
<dbReference type="OMA" id="GYIGWIS"/>
<dbReference type="EMBL" id="CP017627">
    <property type="protein sequence ID" value="AOW29491.1"/>
    <property type="molecule type" value="Genomic_DNA"/>
</dbReference>
<evidence type="ECO:0000256" key="10">
    <source>
        <dbReference type="SAM" id="Phobius"/>
    </source>
</evidence>
<keyword evidence="8" id="KW-0961">Cell wall biogenesis/degradation</keyword>
<evidence type="ECO:0000256" key="9">
    <source>
        <dbReference type="SAM" id="MobiDB-lite"/>
    </source>
</evidence>
<keyword evidence="14" id="KW-1185">Reference proteome</keyword>
<dbReference type="OrthoDB" id="412647at2759"/>
<evidence type="ECO:0000313" key="14">
    <source>
        <dbReference type="Proteomes" id="UP000000559"/>
    </source>
</evidence>
<feature type="compositionally biased region" description="Low complexity" evidence="9">
    <location>
        <begin position="1"/>
        <end position="30"/>
    </location>
</feature>
<evidence type="ECO:0000256" key="2">
    <source>
        <dbReference type="ARBA" id="ARBA00010962"/>
    </source>
</evidence>
<dbReference type="PROSITE" id="PS51762">
    <property type="entry name" value="GH16_2"/>
    <property type="match status" value="1"/>
</dbReference>
<dbReference type="AlphaFoldDB" id="Q5A504"/>
<feature type="compositionally biased region" description="Polar residues" evidence="9">
    <location>
        <begin position="37"/>
        <end position="46"/>
    </location>
</feature>
<dbReference type="Proteomes" id="UP000000559">
    <property type="component" value="Chromosome 5"/>
</dbReference>
<proteinExistence type="inferred from homology"/>
<dbReference type="eggNOG" id="ENOG502QR13">
    <property type="taxonomic scope" value="Eukaryota"/>
</dbReference>
<dbReference type="GO" id="GO:0006078">
    <property type="term" value="P:(1-&gt;6)-beta-D-glucan biosynthetic process"/>
    <property type="evidence" value="ECO:0000318"/>
    <property type="project" value="GO_Central"/>
</dbReference>
<dbReference type="VEuPathDB" id="FungiDB:C5_00470C_A"/>
<reference evidence="13 14" key="3">
    <citation type="journal article" date="2013" name="Genome Biol.">
        <title>Assembly of a phased diploid Candida albicans genome facilitates allele-specific measurements and provides a simple model for repeat and indel structure.</title>
        <authorList>
            <person name="Muzzey D."/>
            <person name="Schwartz K."/>
            <person name="Weissman J.S."/>
            <person name="Sherlock G."/>
        </authorList>
    </citation>
    <scope>NUCLEOTIDE SEQUENCE [LARGE SCALE GENOMIC DNA]</scope>
    <source>
        <strain evidence="14">SC5314 / ATCC MYA-2876</strain>
    </source>
</reference>
<keyword evidence="4" id="KW-0735">Signal-anchor</keyword>
<dbReference type="SUPFAM" id="SSF49899">
    <property type="entry name" value="Concanavalin A-like lectins/glucanases"/>
    <property type="match status" value="1"/>
</dbReference>
<dbReference type="RefSeq" id="XP_716781.1">
    <property type="nucleotide sequence ID" value="XM_711688.1"/>
</dbReference>
<keyword evidence="5 10" id="KW-1133">Transmembrane helix</keyword>
<feature type="transmembrane region" description="Helical" evidence="10">
    <location>
        <begin position="146"/>
        <end position="173"/>
    </location>
</feature>
<reference evidence="13 14" key="1">
    <citation type="journal article" date="2004" name="Proc. Natl. Acad. Sci. U.S.A.">
        <title>The diploid genome sequence of Candida albicans.</title>
        <authorList>
            <person name="Jones T."/>
            <person name="Federspiel N.A."/>
            <person name="Chibana H."/>
            <person name="Dungan J."/>
            <person name="Kalman S."/>
            <person name="Magee B.B."/>
            <person name="Newport G."/>
            <person name="Thorstenson Y.R."/>
            <person name="Agabian N."/>
            <person name="Magee P.T."/>
            <person name="Davis R.W."/>
            <person name="Scherer S."/>
        </authorList>
    </citation>
    <scope>NUCLEOTIDE SEQUENCE [LARGE SCALE GENOMIC DNA]</scope>
    <source>
        <strain evidence="14">SC5314 / ATCC MYA-2876</strain>
    </source>
</reference>
<dbReference type="GO" id="GO:0005789">
    <property type="term" value="C:endoplasmic reticulum membrane"/>
    <property type="evidence" value="ECO:0000318"/>
    <property type="project" value="GO_Central"/>
</dbReference>
<dbReference type="GO" id="GO:0031505">
    <property type="term" value="P:fungal-type cell wall organization"/>
    <property type="evidence" value="ECO:0000318"/>
    <property type="project" value="GO_Central"/>
</dbReference>
<feature type="domain" description="GH16" evidence="11">
    <location>
        <begin position="204"/>
        <end position="562"/>
    </location>
</feature>
<evidence type="ECO:0000256" key="7">
    <source>
        <dbReference type="ARBA" id="ARBA00023180"/>
    </source>
</evidence>
<sequence>MSSDSSNISGLISSSSTSNDNDNDTTTTTTAPVINEESGSSTSGLQQNFTIKSHSRYFSPQRNITTKKFNYLDNPFYYMDKEFESHHHGQQDEDPSYVTSRNGQINNNNTTGDGNSSKKKKKSGGKWQWQWQWQWRFKRIDLKKSFRFIIAIVTILVIFVLAIIFAIMSSFIINNPIRNGDKIEKLTNINYAQLKSIRTNLIDPDTPTEFYNLNKTNETEVIGENGDWILVFSDEFELDGRTFHEGDDQFFTAVELYYGATHDLEYYLPQMITTNNSNLEILFDKFNYSSGLEYVSGMLQTWNKLCFNKHVKIEIKAKLPYEIKNGLWPAIWSLGNLARPGFLATTDGIWPYTYNECDLGILPNQSTLNEEMSYLPGQRLSKCVCQGGDHPNHGTGRGAPEIDIIEGLFQYDKFWGVQTLQVAPFDEWWRPDYDYVEIIDDNVTIIREDIGTVYQESISLGTLIDDEFPFQIFTMEYKSDSNTNNNSYIKFSINDITTFVINGSALHPNEFIGWREITKEPMSIILNMGLSYMWNPRVNIDELKLPAKFLIDYIRIYQPNNMIEMTCDPIDYPTDEYIRSHSIAYENPNLTSWYQAGFDFPKNSLSHQCKIPWSATNGRVTT</sequence>
<comment type="similarity">
    <text evidence="2">Belongs to the SKN1/KRE6 family.</text>
</comment>
<evidence type="ECO:0000256" key="8">
    <source>
        <dbReference type="ARBA" id="ARBA00023316"/>
    </source>
</evidence>
<feature type="region of interest" description="Disordered" evidence="9">
    <location>
        <begin position="1"/>
        <end position="46"/>
    </location>
</feature>
<comment type="subcellular location">
    <subcellularLocation>
        <location evidence="1">Membrane</location>
        <topology evidence="1">Single-pass type II membrane protein</topology>
    </subcellularLocation>
</comment>
<dbReference type="InParanoid" id="Q5A504"/>
<dbReference type="GO" id="GO:0015926">
    <property type="term" value="F:glucosidase activity"/>
    <property type="evidence" value="ECO:0000318"/>
    <property type="project" value="GO_Central"/>
</dbReference>
<organism evidence="13 14">
    <name type="scientific">Candida albicans (strain SC5314 / ATCC MYA-2876)</name>
    <name type="common">Yeast</name>
    <dbReference type="NCBI Taxonomy" id="237561"/>
    <lineage>
        <taxon>Eukaryota</taxon>
        <taxon>Fungi</taxon>
        <taxon>Dikarya</taxon>
        <taxon>Ascomycota</taxon>
        <taxon>Saccharomycotina</taxon>
        <taxon>Pichiomycetes</taxon>
        <taxon>Debaryomycetaceae</taxon>
        <taxon>Candida/Lodderomyces clade</taxon>
        <taxon>Candida</taxon>
    </lineage>
</organism>
<keyword evidence="3 10" id="KW-0812">Transmembrane</keyword>
<dbReference type="InterPro" id="IPR000757">
    <property type="entry name" value="Beta-glucanase-like"/>
</dbReference>
<dbReference type="Pfam" id="PF03935">
    <property type="entry name" value="SKN1_KRE6_Sbg1"/>
    <property type="match status" value="1"/>
</dbReference>
<dbReference type="InterPro" id="IPR013320">
    <property type="entry name" value="ConA-like_dom_sf"/>
</dbReference>
<feature type="compositionally biased region" description="Low complexity" evidence="9">
    <location>
        <begin position="99"/>
        <end position="115"/>
    </location>
</feature>
<dbReference type="GeneID" id="3641543"/>
<keyword evidence="6 10" id="KW-0472">Membrane</keyword>
<dbReference type="CDD" id="cd02180">
    <property type="entry name" value="GH16_fungal_KRE6_glucanase"/>
    <property type="match status" value="1"/>
</dbReference>
<reference evidence="13 14" key="2">
    <citation type="journal article" date="2007" name="Genome Biol.">
        <title>Assembly of the Candida albicans genome into sixteen supercontigs aligned on the eight chromosomes.</title>
        <authorList>
            <person name="van het Hoog M."/>
            <person name="Rast T.J."/>
            <person name="Martchenko M."/>
            <person name="Grindle S."/>
            <person name="Dignard D."/>
            <person name="Hogues H."/>
            <person name="Cuomo C."/>
            <person name="Berriman M."/>
            <person name="Scherer S."/>
            <person name="Magee B.B."/>
            <person name="Whiteway M."/>
            <person name="Chibana H."/>
            <person name="Nantel A."/>
            <person name="Magee P.T."/>
        </authorList>
    </citation>
    <scope>GENOME REANNOTATION</scope>
    <source>
        <strain evidence="14">SC5314 / ATCC MYA-2876</strain>
    </source>
</reference>
<feature type="region of interest" description="Disordered" evidence="9">
    <location>
        <begin position="84"/>
        <end position="126"/>
    </location>
</feature>
<evidence type="ECO:0000256" key="1">
    <source>
        <dbReference type="ARBA" id="ARBA00004606"/>
    </source>
</evidence>
<dbReference type="HOGENOM" id="CLU_010811_4_3_1"/>
<evidence type="ECO:0000313" key="12">
    <source>
        <dbReference type="CGD" id="CAL0000180710"/>
    </source>
</evidence>
<dbReference type="PANTHER" id="PTHR31361">
    <property type="entry name" value="BETA-GLUCAN SYNTHESIS-ASSOCIATED PROTEIN KRE6-RELATED"/>
    <property type="match status" value="1"/>
</dbReference>
<evidence type="ECO:0000256" key="3">
    <source>
        <dbReference type="ARBA" id="ARBA00022692"/>
    </source>
</evidence>
<evidence type="ECO:0000313" key="13">
    <source>
        <dbReference type="EMBL" id="AOW29491.1"/>
    </source>
</evidence>
<evidence type="ECO:0000256" key="5">
    <source>
        <dbReference type="ARBA" id="ARBA00022989"/>
    </source>
</evidence>
<dbReference type="PANTHER" id="PTHR31361:SF1">
    <property type="entry name" value="BETA-GLUCAN SYNTHESIS-ASSOCIATED PROTEIN KRE6-RELATED"/>
    <property type="match status" value="1"/>
</dbReference>
<keyword evidence="7" id="KW-0325">Glycoprotein</keyword>